<feature type="signal peptide" evidence="2">
    <location>
        <begin position="1"/>
        <end position="23"/>
    </location>
</feature>
<dbReference type="AlphaFoldDB" id="K3WVA6"/>
<dbReference type="eggNOG" id="ENOG502RX7G">
    <property type="taxonomic scope" value="Eukaryota"/>
</dbReference>
<dbReference type="InParanoid" id="K3WVA6"/>
<feature type="compositionally biased region" description="Polar residues" evidence="1">
    <location>
        <begin position="153"/>
        <end position="163"/>
    </location>
</feature>
<reference evidence="3" key="3">
    <citation type="submission" date="2015-02" db="UniProtKB">
        <authorList>
            <consortium name="EnsemblProtists"/>
        </authorList>
    </citation>
    <scope>IDENTIFICATION</scope>
    <source>
        <strain evidence="3">DAOM BR144</strain>
    </source>
</reference>
<dbReference type="EMBL" id="GL376599">
    <property type="status" value="NOT_ANNOTATED_CDS"/>
    <property type="molecule type" value="Genomic_DNA"/>
</dbReference>
<dbReference type="VEuPathDB" id="FungiDB:PYU1_G008886"/>
<evidence type="ECO:0000313" key="4">
    <source>
        <dbReference type="Proteomes" id="UP000019132"/>
    </source>
</evidence>
<feature type="compositionally biased region" description="Basic residues" evidence="1">
    <location>
        <begin position="428"/>
        <end position="441"/>
    </location>
</feature>
<organism evidence="3 4">
    <name type="scientific">Globisporangium ultimum (strain ATCC 200006 / CBS 805.95 / DAOM BR144)</name>
    <name type="common">Pythium ultimum</name>
    <dbReference type="NCBI Taxonomy" id="431595"/>
    <lineage>
        <taxon>Eukaryota</taxon>
        <taxon>Sar</taxon>
        <taxon>Stramenopiles</taxon>
        <taxon>Oomycota</taxon>
        <taxon>Peronosporomycetes</taxon>
        <taxon>Pythiales</taxon>
        <taxon>Pythiaceae</taxon>
        <taxon>Globisporangium</taxon>
    </lineage>
</organism>
<dbReference type="Proteomes" id="UP000019132">
    <property type="component" value="Unassembled WGS sequence"/>
</dbReference>
<evidence type="ECO:0000256" key="1">
    <source>
        <dbReference type="SAM" id="MobiDB-lite"/>
    </source>
</evidence>
<keyword evidence="4" id="KW-1185">Reference proteome</keyword>
<feature type="region of interest" description="Disordered" evidence="1">
    <location>
        <begin position="401"/>
        <end position="444"/>
    </location>
</feature>
<name>K3WVA6_GLOUD</name>
<proteinExistence type="predicted"/>
<accession>K3WVA6</accession>
<reference evidence="4" key="1">
    <citation type="journal article" date="2010" name="Genome Biol.">
        <title>Genome sequence of the necrotrophic plant pathogen Pythium ultimum reveals original pathogenicity mechanisms and effector repertoire.</title>
        <authorList>
            <person name="Levesque C.A."/>
            <person name="Brouwer H."/>
            <person name="Cano L."/>
            <person name="Hamilton J.P."/>
            <person name="Holt C."/>
            <person name="Huitema E."/>
            <person name="Raffaele S."/>
            <person name="Robideau G.P."/>
            <person name="Thines M."/>
            <person name="Win J."/>
            <person name="Zerillo M.M."/>
            <person name="Beakes G.W."/>
            <person name="Boore J.L."/>
            <person name="Busam D."/>
            <person name="Dumas B."/>
            <person name="Ferriera S."/>
            <person name="Fuerstenberg S.I."/>
            <person name="Gachon C.M."/>
            <person name="Gaulin E."/>
            <person name="Govers F."/>
            <person name="Grenville-Briggs L."/>
            <person name="Horner N."/>
            <person name="Hostetler J."/>
            <person name="Jiang R.H."/>
            <person name="Johnson J."/>
            <person name="Krajaejun T."/>
            <person name="Lin H."/>
            <person name="Meijer H.J."/>
            <person name="Moore B."/>
            <person name="Morris P."/>
            <person name="Phuntmart V."/>
            <person name="Puiu D."/>
            <person name="Shetty J."/>
            <person name="Stajich J.E."/>
            <person name="Tripathy S."/>
            <person name="Wawra S."/>
            <person name="van West P."/>
            <person name="Whitty B.R."/>
            <person name="Coutinho P.M."/>
            <person name="Henrissat B."/>
            <person name="Martin F."/>
            <person name="Thomas P.D."/>
            <person name="Tyler B.M."/>
            <person name="De Vries R.P."/>
            <person name="Kamoun S."/>
            <person name="Yandell M."/>
            <person name="Tisserat N."/>
            <person name="Buell C.R."/>
        </authorList>
    </citation>
    <scope>NUCLEOTIDE SEQUENCE</scope>
    <source>
        <strain evidence="4">DAOM:BR144</strain>
    </source>
</reference>
<dbReference type="HOGENOM" id="CLU_491356_0_0_1"/>
<sequence length="555" mass="60893">MLLEHRVAQLVLATIFCLNYASSATKQRWTLSVAIRLAANNRYAAGLMLRLNGLQELSTVMAKYPSEPGIQKYSASASKEIALSSIQRTSPGKRVKEMATEILQESSSLEDQERFHQANGARYAGDFKNTRAPTNGRNRTPTSGKRKAGPVSSYPSPTRGASSISYKDPLSFSKFASPIGKAPYLPTNMHSFSPSYPSSSSMMPTQARSSLVILDGANGSEHVYASSSHPGERKQFAKEERESLLFETYGVQGIVKEAPGMKTQGIKRKQLKTHLVQASDSTWATPVVSPKQLERDELLAGPSSRQPYSSRSDIASFGSYGANPARNFTSSGGMGENGYDEMEITEHQYLHKPQQRTEPSSGTTRVPLKKKNKRLTSTYHETFQIKIESDTQLHISKEIRSPFASPISPSQKRSKGLANAARNPLKVGTRHAQSKVKRSTLKKPATSEVTAESLTAYAAKLFNEDFGFEDSNPGGVSTGMTNGLSAREKAEIQEKERLSFAEKLHKMIDKAKSSLAQRNLGARCILTIIEIKFVKGVSTFKDDDKTDRGRNSSSC</sequence>
<evidence type="ECO:0000256" key="2">
    <source>
        <dbReference type="SAM" id="SignalP"/>
    </source>
</evidence>
<keyword evidence="2" id="KW-0732">Signal</keyword>
<protein>
    <submittedName>
        <fullName evidence="3">Uncharacterized protein</fullName>
    </submittedName>
</protein>
<feature type="compositionally biased region" description="Polar residues" evidence="1">
    <location>
        <begin position="131"/>
        <end position="143"/>
    </location>
</feature>
<feature type="region of interest" description="Disordered" evidence="1">
    <location>
        <begin position="106"/>
        <end position="163"/>
    </location>
</feature>
<reference evidence="4" key="2">
    <citation type="submission" date="2010-04" db="EMBL/GenBank/DDBJ databases">
        <authorList>
            <person name="Buell R."/>
            <person name="Hamilton J."/>
            <person name="Hostetler J."/>
        </authorList>
    </citation>
    <scope>NUCLEOTIDE SEQUENCE [LARGE SCALE GENOMIC DNA]</scope>
    <source>
        <strain evidence="4">DAOM:BR144</strain>
    </source>
</reference>
<dbReference type="EnsemblProtists" id="PYU1_T008904">
    <property type="protein sequence ID" value="PYU1_T008904"/>
    <property type="gene ID" value="PYU1_G008886"/>
</dbReference>
<feature type="chain" id="PRO_5003868073" evidence="2">
    <location>
        <begin position="24"/>
        <end position="555"/>
    </location>
</feature>
<evidence type="ECO:0000313" key="3">
    <source>
        <dbReference type="EnsemblProtists" id="PYU1_T008904"/>
    </source>
</evidence>